<dbReference type="RefSeq" id="WP_160498421.1">
    <property type="nucleotide sequence ID" value="NZ_WUBI01000002.1"/>
</dbReference>
<dbReference type="AlphaFoldDB" id="A0A7X3IJS6"/>
<proteinExistence type="predicted"/>
<comment type="caution">
    <text evidence="1">The sequence shown here is derived from an EMBL/GenBank/DDBJ whole genome shotgun (WGS) entry which is preliminary data.</text>
</comment>
<evidence type="ECO:0000313" key="1">
    <source>
        <dbReference type="EMBL" id="MWV44803.1"/>
    </source>
</evidence>
<organism evidence="1 2">
    <name type="scientific">Paenibacillus dendrobii</name>
    <dbReference type="NCBI Taxonomy" id="2691084"/>
    <lineage>
        <taxon>Bacteria</taxon>
        <taxon>Bacillati</taxon>
        <taxon>Bacillota</taxon>
        <taxon>Bacilli</taxon>
        <taxon>Bacillales</taxon>
        <taxon>Paenibacillaceae</taxon>
        <taxon>Paenibacillus</taxon>
    </lineage>
</organism>
<name>A0A7X3IJS6_9BACL</name>
<reference evidence="1 2" key="1">
    <citation type="submission" date="2019-12" db="EMBL/GenBank/DDBJ databases">
        <title>Paenibacillus sp. nov., an endophytic bacterium isolated from the stem of Dendrobium.</title>
        <authorList>
            <person name="Zhao R."/>
        </authorList>
    </citation>
    <scope>NUCLEOTIDE SEQUENCE [LARGE SCALE GENOMIC DNA]</scope>
    <source>
        <strain evidence="1 2">HJL G12</strain>
    </source>
</reference>
<dbReference type="Proteomes" id="UP000460318">
    <property type="component" value="Unassembled WGS sequence"/>
</dbReference>
<dbReference type="EMBL" id="WUBI01000002">
    <property type="protein sequence ID" value="MWV44803.1"/>
    <property type="molecule type" value="Genomic_DNA"/>
</dbReference>
<sequence length="144" mass="17071">MSDKRDWQADLLIIKTYRKNRTTSINEQTIKGVPVVDVIEYWLQQYAAEKERADELQQALDNPRRNLLFELHNERAKAAAEKDQADYWREATRQGNIELEAAESREQKLKEAIERYISEDMYRDDAEPFFQQVLSTLYPKEATE</sequence>
<accession>A0A7X3IJS6</accession>
<keyword evidence="2" id="KW-1185">Reference proteome</keyword>
<evidence type="ECO:0000313" key="2">
    <source>
        <dbReference type="Proteomes" id="UP000460318"/>
    </source>
</evidence>
<gene>
    <name evidence="1" type="ORF">GRF59_14375</name>
</gene>
<protein>
    <submittedName>
        <fullName evidence="1">Uncharacterized protein</fullName>
    </submittedName>
</protein>